<accession>A0A7V2AV91</accession>
<dbReference type="InterPro" id="IPR013785">
    <property type="entry name" value="Aldolase_TIM"/>
</dbReference>
<evidence type="ECO:0000256" key="1">
    <source>
        <dbReference type="ARBA" id="ARBA00022691"/>
    </source>
</evidence>
<dbReference type="EMBL" id="DSEC01000362">
    <property type="protein sequence ID" value="HER43829.1"/>
    <property type="molecule type" value="Genomic_DNA"/>
</dbReference>
<organism evidence="7">
    <name type="scientific">Eiseniibacteriota bacterium</name>
    <dbReference type="NCBI Taxonomy" id="2212470"/>
    <lineage>
        <taxon>Bacteria</taxon>
        <taxon>Candidatus Eiseniibacteriota</taxon>
    </lineage>
</organism>
<dbReference type="GO" id="GO:0061798">
    <property type="term" value="F:GTP 3',8'-cyclase activity"/>
    <property type="evidence" value="ECO:0007669"/>
    <property type="project" value="TreeGrafter"/>
</dbReference>
<reference evidence="7" key="1">
    <citation type="journal article" date="2020" name="mSystems">
        <title>Genome- and Community-Level Interaction Insights into Carbon Utilization and Element Cycling Functions of Hydrothermarchaeota in Hydrothermal Sediment.</title>
        <authorList>
            <person name="Zhou Z."/>
            <person name="Liu Y."/>
            <person name="Xu W."/>
            <person name="Pan J."/>
            <person name="Luo Z.H."/>
            <person name="Li M."/>
        </authorList>
    </citation>
    <scope>NUCLEOTIDE SEQUENCE [LARGE SCALE GENOMIC DNA]</scope>
    <source>
        <strain evidence="7">SpSt-1233</strain>
    </source>
</reference>
<name>A0A7V2AV91_UNCEI</name>
<dbReference type="SFLD" id="SFLDG01386">
    <property type="entry name" value="main_SPASM_domain-containing"/>
    <property type="match status" value="1"/>
</dbReference>
<dbReference type="InterPro" id="IPR007197">
    <property type="entry name" value="rSAM"/>
</dbReference>
<sequence length="280" mass="31250">MQGRRRVRVKLLDPYGRSIRYLRISVTDRCNYRCVYCMPEEGVPLATHDDILSYEEIARVAEAAAALGFERVRLTGGEPLVRRRIEDLVSMLAGIGGLREVSMTTNGSLLTREKARLLKEAGLARVNISLDTLDPARFRAITRCGNLDDALAGVDAALEADLRPVKINMIVFEETTRDDVEAMRAFCRGRGLHLQTIKQFSLYDREEDPAGGIKCDRPMPCALCDKLRLTADGYLKPCLFSDKEIEVDFDHIELSLRRAVAAKPPKGTCCSNRLMCQIGG</sequence>
<dbReference type="PANTHER" id="PTHR22960:SF0">
    <property type="entry name" value="MOLYBDENUM COFACTOR BIOSYNTHESIS PROTEIN 1"/>
    <property type="match status" value="1"/>
</dbReference>
<evidence type="ECO:0000256" key="4">
    <source>
        <dbReference type="ARBA" id="ARBA00023014"/>
    </source>
</evidence>
<dbReference type="Gene3D" id="3.20.20.70">
    <property type="entry name" value="Aldolase class I"/>
    <property type="match status" value="1"/>
</dbReference>
<feature type="domain" description="Radical SAM core" evidence="6">
    <location>
        <begin position="14"/>
        <end position="246"/>
    </location>
</feature>
<dbReference type="SUPFAM" id="SSF102114">
    <property type="entry name" value="Radical SAM enzymes"/>
    <property type="match status" value="1"/>
</dbReference>
<dbReference type="InterPro" id="IPR006638">
    <property type="entry name" value="Elp3/MiaA/NifB-like_rSAM"/>
</dbReference>
<keyword evidence="3" id="KW-0408">Iron</keyword>
<dbReference type="PANTHER" id="PTHR22960">
    <property type="entry name" value="MOLYBDOPTERIN COFACTOR SYNTHESIS PROTEIN A"/>
    <property type="match status" value="1"/>
</dbReference>
<evidence type="ECO:0000256" key="3">
    <source>
        <dbReference type="ARBA" id="ARBA00023004"/>
    </source>
</evidence>
<dbReference type="GO" id="GO:0006777">
    <property type="term" value="P:Mo-molybdopterin cofactor biosynthetic process"/>
    <property type="evidence" value="ECO:0007669"/>
    <property type="project" value="UniProtKB-KW"/>
</dbReference>
<gene>
    <name evidence="7" type="ORF">ENO08_05165</name>
</gene>
<dbReference type="Proteomes" id="UP000886069">
    <property type="component" value="Unassembled WGS sequence"/>
</dbReference>
<dbReference type="GO" id="GO:0061799">
    <property type="term" value="F:cyclic pyranopterin monophosphate synthase activity"/>
    <property type="evidence" value="ECO:0007669"/>
    <property type="project" value="TreeGrafter"/>
</dbReference>
<dbReference type="GO" id="GO:0051536">
    <property type="term" value="F:iron-sulfur cluster binding"/>
    <property type="evidence" value="ECO:0007669"/>
    <property type="project" value="UniProtKB-KW"/>
</dbReference>
<keyword evidence="2" id="KW-0479">Metal-binding</keyword>
<dbReference type="InterPro" id="IPR050105">
    <property type="entry name" value="MoCo_biosynth_MoaA/MoaC"/>
</dbReference>
<dbReference type="PROSITE" id="PS51918">
    <property type="entry name" value="RADICAL_SAM"/>
    <property type="match status" value="1"/>
</dbReference>
<dbReference type="GO" id="GO:0046872">
    <property type="term" value="F:metal ion binding"/>
    <property type="evidence" value="ECO:0007669"/>
    <property type="project" value="UniProtKB-KW"/>
</dbReference>
<evidence type="ECO:0000259" key="6">
    <source>
        <dbReference type="PROSITE" id="PS51918"/>
    </source>
</evidence>
<dbReference type="SMART" id="SM00729">
    <property type="entry name" value="Elp3"/>
    <property type="match status" value="1"/>
</dbReference>
<evidence type="ECO:0000256" key="2">
    <source>
        <dbReference type="ARBA" id="ARBA00022723"/>
    </source>
</evidence>
<dbReference type="CDD" id="cd01335">
    <property type="entry name" value="Radical_SAM"/>
    <property type="match status" value="1"/>
</dbReference>
<evidence type="ECO:0000256" key="5">
    <source>
        <dbReference type="ARBA" id="ARBA00023150"/>
    </source>
</evidence>
<dbReference type="Pfam" id="PF04055">
    <property type="entry name" value="Radical_SAM"/>
    <property type="match status" value="1"/>
</dbReference>
<comment type="caution">
    <text evidence="7">The sequence shown here is derived from an EMBL/GenBank/DDBJ whole genome shotgun (WGS) entry which is preliminary data.</text>
</comment>
<protein>
    <submittedName>
        <fullName evidence="7">Radical SAM protein</fullName>
    </submittedName>
</protein>
<dbReference type="InterPro" id="IPR058240">
    <property type="entry name" value="rSAM_sf"/>
</dbReference>
<keyword evidence="5" id="KW-0501">Molybdenum cofactor biosynthesis</keyword>
<proteinExistence type="predicted"/>
<evidence type="ECO:0000313" key="7">
    <source>
        <dbReference type="EMBL" id="HER43829.1"/>
    </source>
</evidence>
<dbReference type="SFLD" id="SFLDS00029">
    <property type="entry name" value="Radical_SAM"/>
    <property type="match status" value="1"/>
</dbReference>
<keyword evidence="4" id="KW-0411">Iron-sulfur</keyword>
<dbReference type="SFLD" id="SFLDG01067">
    <property type="entry name" value="SPASM/twitch_domain_containing"/>
    <property type="match status" value="1"/>
</dbReference>
<dbReference type="AlphaFoldDB" id="A0A7V2AV91"/>
<keyword evidence="1" id="KW-0949">S-adenosyl-L-methionine</keyword>